<reference evidence="9" key="1">
    <citation type="submission" date="2025-08" db="UniProtKB">
        <authorList>
            <consortium name="RefSeq"/>
        </authorList>
    </citation>
    <scope>IDENTIFICATION</scope>
    <source>
        <tissue evidence="9">Tentacle</tissue>
    </source>
</reference>
<evidence type="ECO:0000259" key="7">
    <source>
        <dbReference type="PROSITE" id="PS51393"/>
    </source>
</evidence>
<evidence type="ECO:0000259" key="6">
    <source>
        <dbReference type="PROSITE" id="PS50095"/>
    </source>
</evidence>
<dbReference type="GO" id="GO:0046872">
    <property type="term" value="F:metal ion binding"/>
    <property type="evidence" value="ECO:0007669"/>
    <property type="project" value="UniProtKB-KW"/>
</dbReference>
<organism evidence="8 9">
    <name type="scientific">Actinia tenebrosa</name>
    <name type="common">Australian red waratah sea anemone</name>
    <dbReference type="NCBI Taxonomy" id="6105"/>
    <lineage>
        <taxon>Eukaryota</taxon>
        <taxon>Metazoa</taxon>
        <taxon>Cnidaria</taxon>
        <taxon>Anthozoa</taxon>
        <taxon>Hexacorallia</taxon>
        <taxon>Actiniaria</taxon>
        <taxon>Actiniidae</taxon>
        <taxon>Actinia</taxon>
    </lineage>
</organism>
<evidence type="ECO:0000256" key="3">
    <source>
        <dbReference type="ARBA" id="ARBA00023002"/>
    </source>
</evidence>
<dbReference type="OrthoDB" id="407298at2759"/>
<dbReference type="PROSITE" id="PS00081">
    <property type="entry name" value="LIPOXYGENASE_2"/>
    <property type="match status" value="1"/>
</dbReference>
<protein>
    <submittedName>
        <fullName evidence="9">Arachidonate 5-lipoxygenase-like</fullName>
    </submittedName>
</protein>
<evidence type="ECO:0000256" key="4">
    <source>
        <dbReference type="ARBA" id="ARBA00023098"/>
    </source>
</evidence>
<keyword evidence="1" id="KW-0479">Metal-binding</keyword>
<accession>A0A6P8HNF4</accession>
<evidence type="ECO:0000256" key="2">
    <source>
        <dbReference type="ARBA" id="ARBA00022964"/>
    </source>
</evidence>
<evidence type="ECO:0000313" key="8">
    <source>
        <dbReference type="Proteomes" id="UP000515163"/>
    </source>
</evidence>
<feature type="domain" description="PLAT" evidence="6">
    <location>
        <begin position="9"/>
        <end position="131"/>
    </location>
</feature>
<name>A0A6P8HNF4_ACTTE</name>
<evidence type="ECO:0000256" key="5">
    <source>
        <dbReference type="PROSITE-ProRule" id="PRU00152"/>
    </source>
</evidence>
<comment type="caution">
    <text evidence="5">Lacks conserved residue(s) required for the propagation of feature annotation.</text>
</comment>
<dbReference type="InterPro" id="IPR036226">
    <property type="entry name" value="LipOase_C_sf"/>
</dbReference>
<dbReference type="InterPro" id="IPR000907">
    <property type="entry name" value="LipOase"/>
</dbReference>
<dbReference type="KEGG" id="aten:116294452"/>
<dbReference type="GeneID" id="116294452"/>
<dbReference type="PRINTS" id="PR00087">
    <property type="entry name" value="LIPOXYGENASE"/>
</dbReference>
<keyword evidence="2" id="KW-0223">Dioxygenase</keyword>
<dbReference type="GO" id="GO:0034440">
    <property type="term" value="P:lipid oxidation"/>
    <property type="evidence" value="ECO:0007669"/>
    <property type="project" value="InterPro"/>
</dbReference>
<dbReference type="InterPro" id="IPR013819">
    <property type="entry name" value="LipOase_C"/>
</dbReference>
<dbReference type="Pfam" id="PF00305">
    <property type="entry name" value="Lipoxygenase"/>
    <property type="match status" value="1"/>
</dbReference>
<sequence>MGNCSSVPPDYEVIVKTGDVKGAGTDANVYCALVDEEGNRTKDFHLDCRWKDDFEKGNIDKFKLSNGSALGPLKKIEIWRDETGLGDDWYVEWIKVKQLLNSNGSDELDVFPCNRWVKADRKLILTKYDCMLPQFDDHPEQRKLELEEKQKLYVLKRKAPGCPKQIESCPRDESFSNDYKWNIQQTKLKLLIKCKLTKLTSDPWEKLEDFSNVYKGSMGKPYGIYNWKEDAAFARQRLQGCNPIFIRLCKEIPENFMVTSEMVEPFLEELTLDQAIQAKRVYICNMKILSDIVCKSNRILCKPMALFFVNDSKEMMPIAIQLFQEPHDDNPVFLPSDPPYTWMLAKMYYNNADAAYHQSCTHLGFTHLVAETVCVGTHRQLSPSHPVFRLLAPHFLYLLAINSLALAKLVSPEGWIDVCMTTGAQALLQLCGSCWQSWHMNVEGWLPAELEERGVDDTQALPNYPYRDDALLIHQAIWDYVREVLQGHYDTPDKLINDYEIQNWGHMLADKNDGLGMLGVFGDGKFTELEDLIKTVTSIIFINSVGHAAANFAQYDEYAFPPNYPAFLRGKPPTSKEELTEQDIIDHLPLKDMTLDIMLVTKILSDRGTNALADFEVQYQYDPIGVKAVENFRRRLAEIDQLLEERNKKRPFPYPYLTPKEVPNAISI</sequence>
<dbReference type="InterPro" id="IPR020834">
    <property type="entry name" value="LipOase_CS"/>
</dbReference>
<feature type="domain" description="Lipoxygenase" evidence="7">
    <location>
        <begin position="125"/>
        <end position="668"/>
    </location>
</feature>
<dbReference type="InterPro" id="IPR001024">
    <property type="entry name" value="PLAT/LH2_dom"/>
</dbReference>
<dbReference type="InParanoid" id="A0A6P8HNF4"/>
<gene>
    <name evidence="9" type="primary">LOC116294452</name>
</gene>
<dbReference type="SMART" id="SM00308">
    <property type="entry name" value="LH2"/>
    <property type="match status" value="1"/>
</dbReference>
<dbReference type="PANTHER" id="PTHR11771">
    <property type="entry name" value="LIPOXYGENASE"/>
    <property type="match status" value="1"/>
</dbReference>
<evidence type="ECO:0000256" key="1">
    <source>
        <dbReference type="ARBA" id="ARBA00022723"/>
    </source>
</evidence>
<keyword evidence="3" id="KW-0560">Oxidoreductase</keyword>
<dbReference type="GO" id="GO:0016702">
    <property type="term" value="F:oxidoreductase activity, acting on single donors with incorporation of molecular oxygen, incorporation of two atoms of oxygen"/>
    <property type="evidence" value="ECO:0007669"/>
    <property type="project" value="InterPro"/>
</dbReference>
<dbReference type="AlphaFoldDB" id="A0A6P8HNF4"/>
<dbReference type="Proteomes" id="UP000515163">
    <property type="component" value="Unplaced"/>
</dbReference>
<evidence type="ECO:0000313" key="9">
    <source>
        <dbReference type="RefSeq" id="XP_031557904.1"/>
    </source>
</evidence>
<dbReference type="SUPFAM" id="SSF49723">
    <property type="entry name" value="Lipase/lipooxygenase domain (PLAT/LH2 domain)"/>
    <property type="match status" value="1"/>
</dbReference>
<dbReference type="SUPFAM" id="SSF48484">
    <property type="entry name" value="Lipoxigenase"/>
    <property type="match status" value="1"/>
</dbReference>
<dbReference type="Gene3D" id="3.10.450.60">
    <property type="match status" value="1"/>
</dbReference>
<dbReference type="Gene3D" id="1.20.245.10">
    <property type="entry name" value="Lipoxygenase-1, Domain 5"/>
    <property type="match status" value="1"/>
</dbReference>
<proteinExistence type="predicted"/>
<dbReference type="Gene3D" id="2.40.180.10">
    <property type="entry name" value="Catalase core domain"/>
    <property type="match status" value="1"/>
</dbReference>
<dbReference type="RefSeq" id="XP_031557904.1">
    <property type="nucleotide sequence ID" value="XM_031702044.1"/>
</dbReference>
<dbReference type="InterPro" id="IPR036392">
    <property type="entry name" value="PLAT/LH2_dom_sf"/>
</dbReference>
<dbReference type="Pfam" id="PF01477">
    <property type="entry name" value="PLAT"/>
    <property type="match status" value="1"/>
</dbReference>
<dbReference type="PROSITE" id="PS50095">
    <property type="entry name" value="PLAT"/>
    <property type="match status" value="1"/>
</dbReference>
<dbReference type="PROSITE" id="PS51393">
    <property type="entry name" value="LIPOXYGENASE_3"/>
    <property type="match status" value="1"/>
</dbReference>
<keyword evidence="8" id="KW-1185">Reference proteome</keyword>
<keyword evidence="4" id="KW-0443">Lipid metabolism</keyword>